<feature type="transmembrane region" description="Helical" evidence="1">
    <location>
        <begin position="96"/>
        <end position="118"/>
    </location>
</feature>
<feature type="transmembrane region" description="Helical" evidence="1">
    <location>
        <begin position="130"/>
        <end position="146"/>
    </location>
</feature>
<feature type="transmembrane region" description="Helical" evidence="1">
    <location>
        <begin position="314"/>
        <end position="334"/>
    </location>
</feature>
<accession>A0A1J5AYE4</accession>
<keyword evidence="1" id="KW-1133">Transmembrane helix</keyword>
<name>A0A1J5AYE4_9BACT</name>
<evidence type="ECO:0000313" key="3">
    <source>
        <dbReference type="Proteomes" id="UP000183605"/>
    </source>
</evidence>
<feature type="transmembrane region" description="Helical" evidence="1">
    <location>
        <begin position="211"/>
        <end position="228"/>
    </location>
</feature>
<keyword evidence="1" id="KW-0812">Transmembrane</keyword>
<evidence type="ECO:0000313" key="2">
    <source>
        <dbReference type="EMBL" id="OIP03883.1"/>
    </source>
</evidence>
<organism evidence="2 3">
    <name type="scientific">Candidatus Beckwithbacteria bacterium CG2_30_44_31</name>
    <dbReference type="NCBI Taxonomy" id="1805035"/>
    <lineage>
        <taxon>Bacteria</taxon>
        <taxon>Candidatus Beckwithiibacteriota</taxon>
    </lineage>
</organism>
<feature type="transmembrane region" description="Helical" evidence="1">
    <location>
        <begin position="276"/>
        <end position="294"/>
    </location>
</feature>
<feature type="transmembrane region" description="Helical" evidence="1">
    <location>
        <begin position="182"/>
        <end position="204"/>
    </location>
</feature>
<evidence type="ECO:0000256" key="1">
    <source>
        <dbReference type="SAM" id="Phobius"/>
    </source>
</evidence>
<gene>
    <name evidence="2" type="ORF">AUK18_01070</name>
</gene>
<protein>
    <recommendedName>
        <fullName evidence="4">Glycosyltransferase RgtA/B/C/D-like domain-containing protein</fullName>
    </recommendedName>
</protein>
<proteinExistence type="predicted"/>
<evidence type="ECO:0008006" key="4">
    <source>
        <dbReference type="Google" id="ProtNLM"/>
    </source>
</evidence>
<sequence length="401" mass="46225">MIAKFSWLIILILLALILTDHLAKPFIGHHDWNGVFYSQIARNYLRFGLLETKLGQLTGPNSFYTHYPPLFPLTLAAAFKVFGISDLVSRLVPVGLTIAGLLVLYRISSSWVVIAVALTPMLRYFGQMPSQEPLIIFLTLLSFYFFRKKNRVGFYLSVILNGLSGWAGYFFYPLLFFLNRRWALKACLLLVMTFSLHLLHVYILTGSFSGGGIFDALLLRLGFFPMLGKTEPELAGQFTWLAYLIKEARMLTVYYTFTLLSLAALGLLFCRNRITLIFLAWGLSYPLIFSNVVFVHEYFNVFFWPFLALSLVNLINRIKLKPALILIIFLAIFLERNKFYQALVKTKAFEPGYQLGLEINRLIPFGQTYTVVNSREFIESQNLFIDYYSDRQIEYIKINEP</sequence>
<feature type="transmembrane region" description="Helical" evidence="1">
    <location>
        <begin position="248"/>
        <end position="269"/>
    </location>
</feature>
<dbReference type="Proteomes" id="UP000183605">
    <property type="component" value="Unassembled WGS sequence"/>
</dbReference>
<feature type="transmembrane region" description="Helical" evidence="1">
    <location>
        <begin position="153"/>
        <end position="176"/>
    </location>
</feature>
<comment type="caution">
    <text evidence="2">The sequence shown here is derived from an EMBL/GenBank/DDBJ whole genome shotgun (WGS) entry which is preliminary data.</text>
</comment>
<reference evidence="2 3" key="1">
    <citation type="journal article" date="2016" name="Environ. Microbiol.">
        <title>Genomic resolution of a cold subsurface aquifer community provides metabolic insights for novel microbes adapted to high CO concentrations.</title>
        <authorList>
            <person name="Probst A.J."/>
            <person name="Castelle C.J."/>
            <person name="Singh A."/>
            <person name="Brown C.T."/>
            <person name="Anantharaman K."/>
            <person name="Sharon I."/>
            <person name="Hug L.A."/>
            <person name="Burstein D."/>
            <person name="Emerson J.B."/>
            <person name="Thomas B.C."/>
            <person name="Banfield J.F."/>
        </authorList>
    </citation>
    <scope>NUCLEOTIDE SEQUENCE [LARGE SCALE GENOMIC DNA]</scope>
    <source>
        <strain evidence="2">CG2_30_44_31</strain>
    </source>
</reference>
<dbReference type="AlphaFoldDB" id="A0A1J5AYE4"/>
<keyword evidence="1" id="KW-0472">Membrane</keyword>
<feature type="transmembrane region" description="Helical" evidence="1">
    <location>
        <begin position="70"/>
        <end position="89"/>
    </location>
</feature>
<dbReference type="EMBL" id="MNXQ01000021">
    <property type="protein sequence ID" value="OIP03883.1"/>
    <property type="molecule type" value="Genomic_DNA"/>
</dbReference>